<comment type="caution">
    <text evidence="1">The sequence shown here is derived from an EMBL/GenBank/DDBJ whole genome shotgun (WGS) entry which is preliminary data.</text>
</comment>
<protein>
    <submittedName>
        <fullName evidence="1">Uncharacterized protein</fullName>
    </submittedName>
</protein>
<accession>A0A0F9ER98</accession>
<proteinExistence type="predicted"/>
<gene>
    <name evidence="1" type="ORF">LCGC14_2042580</name>
</gene>
<organism evidence="1">
    <name type="scientific">marine sediment metagenome</name>
    <dbReference type="NCBI Taxonomy" id="412755"/>
    <lineage>
        <taxon>unclassified sequences</taxon>
        <taxon>metagenomes</taxon>
        <taxon>ecological metagenomes</taxon>
    </lineage>
</organism>
<dbReference type="AlphaFoldDB" id="A0A0F9ER98"/>
<evidence type="ECO:0000313" key="1">
    <source>
        <dbReference type="EMBL" id="KKL76668.1"/>
    </source>
</evidence>
<sequence length="167" mass="20101">MFYTIADDLIFYQFLSFVKKYTNTELALFKFFYEKTNGIHPELIVVIKHFIFFFVKNEHYFISKLYLNSMRRQIANRKILIIRAEPVLINLIFSLFPDLCIHDVVLEVDDFSGVREISLYFLTFRERGIAIGRRAEYIRCVNKLFKEYIIFENKSKPIEIICKNLNR</sequence>
<name>A0A0F9ER98_9ZZZZ</name>
<dbReference type="EMBL" id="LAZR01023974">
    <property type="protein sequence ID" value="KKL76668.1"/>
    <property type="molecule type" value="Genomic_DNA"/>
</dbReference>
<reference evidence="1" key="1">
    <citation type="journal article" date="2015" name="Nature">
        <title>Complex archaea that bridge the gap between prokaryotes and eukaryotes.</title>
        <authorList>
            <person name="Spang A."/>
            <person name="Saw J.H."/>
            <person name="Jorgensen S.L."/>
            <person name="Zaremba-Niedzwiedzka K."/>
            <person name="Martijn J."/>
            <person name="Lind A.E."/>
            <person name="van Eijk R."/>
            <person name="Schleper C."/>
            <person name="Guy L."/>
            <person name="Ettema T.J."/>
        </authorList>
    </citation>
    <scope>NUCLEOTIDE SEQUENCE</scope>
</reference>